<accession>A0ABR3YRV5</accession>
<evidence type="ECO:0000256" key="3">
    <source>
        <dbReference type="ARBA" id="ARBA00022801"/>
    </source>
</evidence>
<protein>
    <submittedName>
        <fullName evidence="9">Uncharacterized protein</fullName>
    </submittedName>
</protein>
<keyword evidence="5" id="KW-0067">ATP-binding</keyword>
<dbReference type="EMBL" id="JAWCUI010000060">
    <property type="protein sequence ID" value="KAL1890636.1"/>
    <property type="molecule type" value="Genomic_DNA"/>
</dbReference>
<evidence type="ECO:0000256" key="2">
    <source>
        <dbReference type="ARBA" id="ARBA00022741"/>
    </source>
</evidence>
<dbReference type="PANTHER" id="PTHR43788">
    <property type="entry name" value="DNA2/NAM7 HELICASE FAMILY MEMBER"/>
    <property type="match status" value="1"/>
</dbReference>
<feature type="region of interest" description="Disordered" evidence="6">
    <location>
        <begin position="975"/>
        <end position="994"/>
    </location>
</feature>
<evidence type="ECO:0000256" key="4">
    <source>
        <dbReference type="ARBA" id="ARBA00022806"/>
    </source>
</evidence>
<dbReference type="Gene3D" id="3.40.50.300">
    <property type="entry name" value="P-loop containing nucleotide triphosphate hydrolases"/>
    <property type="match status" value="2"/>
</dbReference>
<dbReference type="Pfam" id="PF13086">
    <property type="entry name" value="AAA_11"/>
    <property type="match status" value="1"/>
</dbReference>
<evidence type="ECO:0000259" key="7">
    <source>
        <dbReference type="Pfam" id="PF13086"/>
    </source>
</evidence>
<feature type="compositionally biased region" description="Low complexity" evidence="6">
    <location>
        <begin position="907"/>
        <end position="920"/>
    </location>
</feature>
<keyword evidence="10" id="KW-1185">Reference proteome</keyword>
<keyword evidence="2" id="KW-0547">Nucleotide-binding</keyword>
<gene>
    <name evidence="9" type="ORF">Sste5346_008152</name>
</gene>
<evidence type="ECO:0000256" key="1">
    <source>
        <dbReference type="ARBA" id="ARBA00007913"/>
    </source>
</evidence>
<dbReference type="InterPro" id="IPR041677">
    <property type="entry name" value="DNA2/NAM7_AAA_11"/>
</dbReference>
<keyword evidence="3" id="KW-0378">Hydrolase</keyword>
<feature type="region of interest" description="Disordered" evidence="6">
    <location>
        <begin position="907"/>
        <end position="943"/>
    </location>
</feature>
<name>A0ABR3YRV5_9PEZI</name>
<sequence length="1048" mass="116547">MPVSVASRENDSNGWTQNVDDQPNDVDEVFQAMEAFLAKHSVGGRLQFEPDGRNYNLSQIPQRLLGREENEPEEPKVAVRFDSIDHFKTIHKAASEFEDALETKDVDDFNKEGNSFKAWPILSVPETDDVTNWMILVESKQIIEARLPNVGETCMLRIVNPNSDEGVSAWWSAKRAHNNFAEAGEEKATWSKLIVFNVKLVKSEDESNAVIHALIPNDGHQHENLRNLELSYDNAVDVGLFFTKSDATFEAEMQALSRLVKASTTPRVTPFKVISRDEFQHPAAKVGGWMELAPEDVPKMDPVVIKKPINPHACQEQQVDAFRYLIDFHEPTAFVNIFDQFPHMVDPSHPGSGIPPAILKKYNRMNEHQRSAYTGLLSKMPHGIGMLPGGPGGGKTDWVMTVIGLMQAKSRAKVLYMLDINGPLDDATAKYIWLMKNSDLPKRAIRLKNFGTEFKRSVRVGTIGGKPHPQDEPEVDFSRNFMALHAQHASGSASEPTRTRHQHIIPTLDEAAWDHYDKNRGDFEDLTEAIECCNGSPLKNRELRCEIYVLYSTVLNLADFVATTPCVAGSAFKRMFNPDLVVFDEAAHARELSTLIAIANFNPRAGWIFIGDHRQTQPTVKSNNTNPHGRQLATSAMERAYLAGVLDHQLLINHRAFGRLEHLPSKLIYDGKMVSGIPSKDRFPRWAKFVKEYLEGLAGVTCYVPRLVVHLNGVGSPIKVGTSWYHPQHTQWTMERVWELLNNPRFRSAENEANKGTILLLAPYKAAVIKYQEAIEALAKTHPRHRVPQRVEARTWDSSQGHEADIVAIDYVRGYPTDFMDGMYRFNVGLTRARQGEWHLMHPNMPKSDAFKKTNYLRKLYSACETSLDGIGEGSVANITWGAFTSGFAPTTPAAADAKKDDTAAHKFAAADEGSTATAAQDNGLPAQDADEPTPGADAPAQDIDLHAHDNNEASQDDASQHTDSSVLVLQDISSDEEADEADDDKFPGAPNDETTNAVYNNVSATSSVASLPQQTPGVNDEGVPVCEFVLDYGTFMTAPFDGSYIKW</sequence>
<dbReference type="InterPro" id="IPR050534">
    <property type="entry name" value="Coronavir_polyprotein_1ab"/>
</dbReference>
<evidence type="ECO:0000313" key="10">
    <source>
        <dbReference type="Proteomes" id="UP001583186"/>
    </source>
</evidence>
<feature type="compositionally biased region" description="Polar residues" evidence="6">
    <location>
        <begin position="12"/>
        <end position="21"/>
    </location>
</feature>
<dbReference type="InterPro" id="IPR041679">
    <property type="entry name" value="DNA2/NAM7-like_C"/>
</dbReference>
<reference evidence="9 10" key="1">
    <citation type="journal article" date="2024" name="IMA Fungus">
        <title>IMA Genome - F19 : A genome assembly and annotation guide to empower mycologists, including annotated draft genome sequences of Ceratocystis pirilliformis, Diaporthe australafricana, Fusarium ophioides, Paecilomyces lecythidis, and Sporothrix stenoceras.</title>
        <authorList>
            <person name="Aylward J."/>
            <person name="Wilson A.M."/>
            <person name="Visagie C.M."/>
            <person name="Spraker J."/>
            <person name="Barnes I."/>
            <person name="Buitendag C."/>
            <person name="Ceriani C."/>
            <person name="Del Mar Angel L."/>
            <person name="du Plessis D."/>
            <person name="Fuchs T."/>
            <person name="Gasser K."/>
            <person name="Kramer D."/>
            <person name="Li W."/>
            <person name="Munsamy K."/>
            <person name="Piso A."/>
            <person name="Price J.L."/>
            <person name="Sonnekus B."/>
            <person name="Thomas C."/>
            <person name="van der Nest A."/>
            <person name="van Dijk A."/>
            <person name="van Heerden A."/>
            <person name="van Vuuren N."/>
            <person name="Yilmaz N."/>
            <person name="Duong T.A."/>
            <person name="van der Merwe N.A."/>
            <person name="Wingfield M.J."/>
            <person name="Wingfield B.D."/>
        </authorList>
    </citation>
    <scope>NUCLEOTIDE SEQUENCE [LARGE SCALE GENOMIC DNA]</scope>
    <source>
        <strain evidence="9 10">CMW 5346</strain>
    </source>
</reference>
<feature type="domain" description="DNA2/NAM7 helicase-like C-terminal" evidence="8">
    <location>
        <begin position="633"/>
        <end position="836"/>
    </location>
</feature>
<proteinExistence type="inferred from homology"/>
<dbReference type="PANTHER" id="PTHR43788:SF8">
    <property type="entry name" value="DNA-BINDING PROTEIN SMUBP-2"/>
    <property type="match status" value="1"/>
</dbReference>
<keyword evidence="4" id="KW-0347">Helicase</keyword>
<feature type="compositionally biased region" description="Acidic residues" evidence="6">
    <location>
        <begin position="975"/>
        <end position="984"/>
    </location>
</feature>
<dbReference type="SUPFAM" id="SSF52540">
    <property type="entry name" value="P-loop containing nucleoside triphosphate hydrolases"/>
    <property type="match status" value="1"/>
</dbReference>
<organism evidence="9 10">
    <name type="scientific">Sporothrix stenoceras</name>
    <dbReference type="NCBI Taxonomy" id="5173"/>
    <lineage>
        <taxon>Eukaryota</taxon>
        <taxon>Fungi</taxon>
        <taxon>Dikarya</taxon>
        <taxon>Ascomycota</taxon>
        <taxon>Pezizomycotina</taxon>
        <taxon>Sordariomycetes</taxon>
        <taxon>Sordariomycetidae</taxon>
        <taxon>Ophiostomatales</taxon>
        <taxon>Ophiostomataceae</taxon>
        <taxon>Sporothrix</taxon>
    </lineage>
</organism>
<comment type="caution">
    <text evidence="9">The sequence shown here is derived from an EMBL/GenBank/DDBJ whole genome shotgun (WGS) entry which is preliminary data.</text>
</comment>
<dbReference type="Proteomes" id="UP001583186">
    <property type="component" value="Unassembled WGS sequence"/>
</dbReference>
<dbReference type="InterPro" id="IPR027417">
    <property type="entry name" value="P-loop_NTPase"/>
</dbReference>
<comment type="similarity">
    <text evidence="1">Belongs to the DNA2/NAM7 helicase family.</text>
</comment>
<feature type="region of interest" description="Disordered" evidence="6">
    <location>
        <begin position="1"/>
        <end position="24"/>
    </location>
</feature>
<evidence type="ECO:0000259" key="8">
    <source>
        <dbReference type="Pfam" id="PF13087"/>
    </source>
</evidence>
<evidence type="ECO:0000256" key="5">
    <source>
        <dbReference type="ARBA" id="ARBA00022840"/>
    </source>
</evidence>
<dbReference type="Pfam" id="PF13087">
    <property type="entry name" value="AAA_12"/>
    <property type="match status" value="1"/>
</dbReference>
<evidence type="ECO:0000313" key="9">
    <source>
        <dbReference type="EMBL" id="KAL1890636.1"/>
    </source>
</evidence>
<feature type="domain" description="DNA2/NAM7 helicase helicase" evidence="7">
    <location>
        <begin position="365"/>
        <end position="623"/>
    </location>
</feature>
<evidence type="ECO:0000256" key="6">
    <source>
        <dbReference type="SAM" id="MobiDB-lite"/>
    </source>
</evidence>